<comment type="caution">
    <text evidence="2">The sequence shown here is derived from an EMBL/GenBank/DDBJ whole genome shotgun (WGS) entry which is preliminary data.</text>
</comment>
<keyword evidence="3" id="KW-1185">Reference proteome</keyword>
<proteinExistence type="predicted"/>
<protein>
    <submittedName>
        <fullName evidence="2">Uncharacterized protein</fullName>
    </submittedName>
</protein>
<feature type="compositionally biased region" description="Polar residues" evidence="1">
    <location>
        <begin position="186"/>
        <end position="195"/>
    </location>
</feature>
<organism evidence="2 3">
    <name type="scientific">Trichostrongylus colubriformis</name>
    <name type="common">Black scour worm</name>
    <dbReference type="NCBI Taxonomy" id="6319"/>
    <lineage>
        <taxon>Eukaryota</taxon>
        <taxon>Metazoa</taxon>
        <taxon>Ecdysozoa</taxon>
        <taxon>Nematoda</taxon>
        <taxon>Chromadorea</taxon>
        <taxon>Rhabditida</taxon>
        <taxon>Rhabditina</taxon>
        <taxon>Rhabditomorpha</taxon>
        <taxon>Strongyloidea</taxon>
        <taxon>Trichostrongylidae</taxon>
        <taxon>Trichostrongylus</taxon>
    </lineage>
</organism>
<accession>A0AAN8IJP0</accession>
<evidence type="ECO:0000313" key="2">
    <source>
        <dbReference type="EMBL" id="KAK5976021.1"/>
    </source>
</evidence>
<evidence type="ECO:0000313" key="3">
    <source>
        <dbReference type="Proteomes" id="UP001331761"/>
    </source>
</evidence>
<feature type="region of interest" description="Disordered" evidence="1">
    <location>
        <begin position="49"/>
        <end position="71"/>
    </location>
</feature>
<reference evidence="2 3" key="1">
    <citation type="submission" date="2019-10" db="EMBL/GenBank/DDBJ databases">
        <title>Assembly and Annotation for the nematode Trichostrongylus colubriformis.</title>
        <authorList>
            <person name="Martin J."/>
        </authorList>
    </citation>
    <scope>NUCLEOTIDE SEQUENCE [LARGE SCALE GENOMIC DNA]</scope>
    <source>
        <strain evidence="2">G859</strain>
        <tissue evidence="2">Whole worm</tissue>
    </source>
</reference>
<name>A0AAN8IJP0_TRICO</name>
<feature type="compositionally biased region" description="Polar residues" evidence="1">
    <location>
        <begin position="54"/>
        <end position="67"/>
    </location>
</feature>
<dbReference type="EMBL" id="WIXE01012322">
    <property type="protein sequence ID" value="KAK5976021.1"/>
    <property type="molecule type" value="Genomic_DNA"/>
</dbReference>
<feature type="region of interest" description="Disordered" evidence="1">
    <location>
        <begin position="1"/>
        <end position="37"/>
    </location>
</feature>
<feature type="region of interest" description="Disordered" evidence="1">
    <location>
        <begin position="153"/>
        <end position="195"/>
    </location>
</feature>
<evidence type="ECO:0000256" key="1">
    <source>
        <dbReference type="SAM" id="MobiDB-lite"/>
    </source>
</evidence>
<dbReference type="Proteomes" id="UP001331761">
    <property type="component" value="Unassembled WGS sequence"/>
</dbReference>
<dbReference type="AlphaFoldDB" id="A0AAN8IJP0"/>
<sequence>MSVHGIPINSDLPDTTMEQDEPMDTGQRSEPSGERLLRDSDIAAIIAAIKEDQPSSSTQATTPNPSFNRKGYGSQYEFNISLLQKLNRLNRAGMEKKDDELIKAILEMINVRNETLKIADKHPGVFSFLESKKQAEAVKSSNPFLSEFLEQVQKEEKRTKKTRSSSPGTTNRPFEGGNRHGASIPDHTNTCRGLSTTPTWTTRDFDTASRLARLTRDSAETSLRDEKNIDVTSVQIRNKLITNGAVKEVPESQNLMIHPLSVAEGEWRQDLVSQLSVFPRVQWQEHSILEQELAVSNARHLRILASPGLGVRNLPLDSPEDSIRRLQWQIQAPQY</sequence>
<gene>
    <name evidence="2" type="ORF">GCK32_007334</name>
</gene>